<dbReference type="AlphaFoldDB" id="A0A4V3AT34"/>
<name>A0A4V3AT34_9BACI</name>
<evidence type="ECO:0000313" key="2">
    <source>
        <dbReference type="EMBL" id="TDK57359.1"/>
    </source>
</evidence>
<dbReference type="RefSeq" id="WP_165976383.1">
    <property type="nucleotide sequence ID" value="NZ_JAVGVR010000001.1"/>
</dbReference>
<dbReference type="EMBL" id="JAVGVR010000001">
    <property type="protein sequence ID" value="MDQ6597790.1"/>
    <property type="molecule type" value="Genomic_DNA"/>
</dbReference>
<sequence length="65" mass="7741">MYLPLQKDLSNRLERLETGQSDIKDLIKHTTTLMTVSYMYIRRDLKTMAFNVNSDVDLLFKEVRM</sequence>
<accession>A0A4V3AT34</accession>
<evidence type="ECO:0000313" key="3">
    <source>
        <dbReference type="Proteomes" id="UP000295132"/>
    </source>
</evidence>
<reference evidence="1" key="2">
    <citation type="submission" date="2023-08" db="EMBL/GenBank/DDBJ databases">
        <title>Nitrogen cycling bacteria in agricultural field soils.</title>
        <authorList>
            <person name="Jang J."/>
        </authorList>
    </citation>
    <scope>NUCLEOTIDE SEQUENCE</scope>
    <source>
        <strain evidence="1">PS3-36</strain>
    </source>
</reference>
<proteinExistence type="predicted"/>
<reference evidence="2 3" key="1">
    <citation type="submission" date="2019-03" db="EMBL/GenBank/DDBJ databases">
        <title>Bacillus niacini sp. nov. a Nicotinate-Metabolizing Mesophile Isolated from Soil.</title>
        <authorList>
            <person name="Zhang G."/>
        </authorList>
    </citation>
    <scope>NUCLEOTIDE SEQUENCE [LARGE SCALE GENOMIC DNA]</scope>
    <source>
        <strain evidence="2 3">WN066</strain>
    </source>
</reference>
<dbReference type="Proteomes" id="UP001178888">
    <property type="component" value="Unassembled WGS sequence"/>
</dbReference>
<evidence type="ECO:0000313" key="4">
    <source>
        <dbReference type="Proteomes" id="UP001178888"/>
    </source>
</evidence>
<comment type="caution">
    <text evidence="2">The sequence shown here is derived from an EMBL/GenBank/DDBJ whole genome shotgun (WGS) entry which is preliminary data.</text>
</comment>
<keyword evidence="4" id="KW-1185">Reference proteome</keyword>
<protein>
    <submittedName>
        <fullName evidence="2">Uncharacterized protein</fullName>
    </submittedName>
</protein>
<dbReference type="EMBL" id="SMYO01000018">
    <property type="protein sequence ID" value="TDK57359.1"/>
    <property type="molecule type" value="Genomic_DNA"/>
</dbReference>
<gene>
    <name evidence="2" type="ORF">E2K98_25225</name>
    <name evidence="1" type="ORF">RCG21_15700</name>
</gene>
<dbReference type="Proteomes" id="UP000295132">
    <property type="component" value="Unassembled WGS sequence"/>
</dbReference>
<evidence type="ECO:0000313" key="1">
    <source>
        <dbReference type="EMBL" id="MDQ6597790.1"/>
    </source>
</evidence>
<organism evidence="2 3">
    <name type="scientific">Bacillus salipaludis</name>
    <dbReference type="NCBI Taxonomy" id="2547811"/>
    <lineage>
        <taxon>Bacteria</taxon>
        <taxon>Bacillati</taxon>
        <taxon>Bacillota</taxon>
        <taxon>Bacilli</taxon>
        <taxon>Bacillales</taxon>
        <taxon>Bacillaceae</taxon>
        <taxon>Bacillus</taxon>
    </lineage>
</organism>